<dbReference type="OrthoDB" id="2219495at2759"/>
<keyword evidence="3" id="KW-0285">Flavoprotein</keyword>
<proteinExistence type="inferred from homology"/>
<evidence type="ECO:0000256" key="3">
    <source>
        <dbReference type="ARBA" id="ARBA00022630"/>
    </source>
</evidence>
<dbReference type="Proteomes" id="UP000214365">
    <property type="component" value="Unassembled WGS sequence"/>
</dbReference>
<dbReference type="GO" id="GO:0004657">
    <property type="term" value="F:proline dehydrogenase activity"/>
    <property type="evidence" value="ECO:0007669"/>
    <property type="project" value="TreeGrafter"/>
</dbReference>
<dbReference type="Pfam" id="PF01266">
    <property type="entry name" value="DAO"/>
    <property type="match status" value="1"/>
</dbReference>
<dbReference type="InterPro" id="IPR045170">
    <property type="entry name" value="MTOX"/>
</dbReference>
<feature type="domain" description="FAD dependent oxidoreductase" evidence="6">
    <location>
        <begin position="9"/>
        <end position="398"/>
    </location>
</feature>
<organism evidence="7 8">
    <name type="scientific">Talaromyces atroroseus</name>
    <dbReference type="NCBI Taxonomy" id="1441469"/>
    <lineage>
        <taxon>Eukaryota</taxon>
        <taxon>Fungi</taxon>
        <taxon>Dikarya</taxon>
        <taxon>Ascomycota</taxon>
        <taxon>Pezizomycotina</taxon>
        <taxon>Eurotiomycetes</taxon>
        <taxon>Eurotiomycetidae</taxon>
        <taxon>Eurotiales</taxon>
        <taxon>Trichocomaceae</taxon>
        <taxon>Talaromyces</taxon>
        <taxon>Talaromyces sect. Trachyspermi</taxon>
    </lineage>
</organism>
<evidence type="ECO:0000259" key="6">
    <source>
        <dbReference type="Pfam" id="PF01266"/>
    </source>
</evidence>
<sequence length="452" mass="50347">MDLTKVPSDVIIIGAGIFGLSTALAISKRHPHYQITVIDRLTPPVIDGTSVDTTRCIRADYPDPIYARLASEAQKKIEADPDLAPYYFKQGMTFACDGKPGKMFDFWQRGLDNVRKQHAADSIIEMNSAEEVFRRIHGVASNPVPDDQLERERKWIRGYTNLEDAFIDAEASVRVYYERCLARKNIVFVCGTPVRNIIKDPQSQTATGVMLEDRRQLKASLVLLAAGAWSNTLVNIEELAYSSAIEVAWIPLTPDECERWKNMSITTNLSTGFNLFPPYNSEMKCLRRSPGYCNTVTIPDPENPEGGHNIKVSVPRTVVTNPTDVIPQDAENALRDNLRELMPSIAGRKFDRTKLCWISQTPTADFIISPHPHTKNLHIATGGSAHAWKFLPIIGDLVLDSIEGKLDAELVRKWAWGRHGSDGGNAPRMSGNAQELRDVVRSQTGDVILGKI</sequence>
<dbReference type="GO" id="GO:0008115">
    <property type="term" value="F:sarcosine oxidase activity"/>
    <property type="evidence" value="ECO:0007669"/>
    <property type="project" value="TreeGrafter"/>
</dbReference>
<evidence type="ECO:0000313" key="7">
    <source>
        <dbReference type="EMBL" id="OKL61794.1"/>
    </source>
</evidence>
<dbReference type="PANTHER" id="PTHR10961:SF46">
    <property type="entry name" value="PEROXISOMAL SARCOSINE OXIDASE"/>
    <property type="match status" value="1"/>
</dbReference>
<gene>
    <name evidence="7" type="ORF">UA08_02320</name>
</gene>
<dbReference type="InterPro" id="IPR006076">
    <property type="entry name" value="FAD-dep_OxRdtase"/>
</dbReference>
<dbReference type="STRING" id="1441469.A0A225ATV2"/>
<evidence type="ECO:0000256" key="1">
    <source>
        <dbReference type="ARBA" id="ARBA00001974"/>
    </source>
</evidence>
<evidence type="ECO:0000313" key="8">
    <source>
        <dbReference type="Proteomes" id="UP000214365"/>
    </source>
</evidence>
<name>A0A225ATV2_TALAT</name>
<dbReference type="SUPFAM" id="SSF51905">
    <property type="entry name" value="FAD/NAD(P)-binding domain"/>
    <property type="match status" value="1"/>
</dbReference>
<dbReference type="Gene3D" id="3.30.9.10">
    <property type="entry name" value="D-Amino Acid Oxidase, subunit A, domain 2"/>
    <property type="match status" value="1"/>
</dbReference>
<comment type="similarity">
    <text evidence="2">Belongs to the MSOX/MTOX family.</text>
</comment>
<keyword evidence="8" id="KW-1185">Reference proteome</keyword>
<dbReference type="EMBL" id="LFMY01000003">
    <property type="protein sequence ID" value="OKL61794.1"/>
    <property type="molecule type" value="Genomic_DNA"/>
</dbReference>
<dbReference type="GO" id="GO:0050031">
    <property type="term" value="F:L-pipecolate oxidase activity"/>
    <property type="evidence" value="ECO:0007669"/>
    <property type="project" value="TreeGrafter"/>
</dbReference>
<accession>A0A225ATV2</accession>
<dbReference type="PANTHER" id="PTHR10961">
    <property type="entry name" value="PEROXISOMAL SARCOSINE OXIDASE"/>
    <property type="match status" value="1"/>
</dbReference>
<dbReference type="GeneID" id="31002075"/>
<evidence type="ECO:0000256" key="2">
    <source>
        <dbReference type="ARBA" id="ARBA00010989"/>
    </source>
</evidence>
<dbReference type="RefSeq" id="XP_020121915.1">
    <property type="nucleotide sequence ID" value="XM_020264349.1"/>
</dbReference>
<dbReference type="AlphaFoldDB" id="A0A225ATV2"/>
<reference evidence="7 8" key="1">
    <citation type="submission" date="2015-06" db="EMBL/GenBank/DDBJ databases">
        <title>Talaromyces atroroseus IBT 11181 draft genome.</title>
        <authorList>
            <person name="Rasmussen K.B."/>
            <person name="Rasmussen S."/>
            <person name="Petersen B."/>
            <person name="Sicheritz-Ponten T."/>
            <person name="Mortensen U.H."/>
            <person name="Thrane U."/>
        </authorList>
    </citation>
    <scope>NUCLEOTIDE SEQUENCE [LARGE SCALE GENOMIC DNA]</scope>
    <source>
        <strain evidence="7 8">IBT 11181</strain>
    </source>
</reference>
<protein>
    <recommendedName>
        <fullName evidence="6">FAD dependent oxidoreductase domain-containing protein</fullName>
    </recommendedName>
</protein>
<keyword evidence="5" id="KW-0560">Oxidoreductase</keyword>
<comment type="cofactor">
    <cofactor evidence="1">
        <name>FAD</name>
        <dbReference type="ChEBI" id="CHEBI:57692"/>
    </cofactor>
</comment>
<keyword evidence="4" id="KW-0274">FAD</keyword>
<comment type="caution">
    <text evidence="7">The sequence shown here is derived from an EMBL/GenBank/DDBJ whole genome shotgun (WGS) entry which is preliminary data.</text>
</comment>
<dbReference type="Gene3D" id="3.50.50.60">
    <property type="entry name" value="FAD/NAD(P)-binding domain"/>
    <property type="match status" value="1"/>
</dbReference>
<dbReference type="GO" id="GO:0050660">
    <property type="term" value="F:flavin adenine dinucleotide binding"/>
    <property type="evidence" value="ECO:0007669"/>
    <property type="project" value="InterPro"/>
</dbReference>
<dbReference type="InterPro" id="IPR036188">
    <property type="entry name" value="FAD/NAD-bd_sf"/>
</dbReference>
<evidence type="ECO:0000256" key="5">
    <source>
        <dbReference type="ARBA" id="ARBA00023002"/>
    </source>
</evidence>
<evidence type="ECO:0000256" key="4">
    <source>
        <dbReference type="ARBA" id="ARBA00022827"/>
    </source>
</evidence>